<dbReference type="PaxDb" id="3218-PP1S488_3V6.1"/>
<sequence>MTTKMMYRYTKNTLLAFAKLPCCQSRPDGIDPVLWSDLAYRSVSTGGAGQRPWVERDGLLGSGNRPVPPAQDRMGRSADSHHPSRPHIKCSTTSNIRKESLLDKLFANITPTIVDVVLPSVRLRDELQRNTIGQKASQKHLNSLTDFLEKRSPSGGAGLSSKALDVEFGSQNLSTEFVGEKSEPSNNKASEVHTLESLFGKAFMNELQSSEESSSARILPDEASTRQGSEQAKTSFSMQNGNLNHKLRSNGIDVPRYWIANSGPEWSSLWPNSVEVEAGGYENGGHSVKESYLNQVMSGDSEARASSTPLIPGLLGKTEAIKTHNNLFIDGSNGATPNLERASFKQIHDNGVVKSKEVHPGSLVQHFGASFTQRNHQRTPLNAVNTSFLHSALRPLAQVPMFNSNGLDMGFDGFSALQHIQTPPPPSVLVVSFHTHKLL</sequence>
<dbReference type="PANTHER" id="PTHR34802">
    <property type="entry name" value="CHORISMATE SYNTHASE"/>
    <property type="match status" value="1"/>
</dbReference>
<protein>
    <submittedName>
        <fullName evidence="2 3">Uncharacterized protein</fullName>
    </submittedName>
</protein>
<dbReference type="FunCoup" id="A0A2K1IR30">
    <property type="interactions" value="2947"/>
</dbReference>
<reference evidence="2 4" key="1">
    <citation type="journal article" date="2008" name="Science">
        <title>The Physcomitrella genome reveals evolutionary insights into the conquest of land by plants.</title>
        <authorList>
            <person name="Rensing S."/>
            <person name="Lang D."/>
            <person name="Zimmer A."/>
            <person name="Terry A."/>
            <person name="Salamov A."/>
            <person name="Shapiro H."/>
            <person name="Nishiyama T."/>
            <person name="Perroud P.-F."/>
            <person name="Lindquist E."/>
            <person name="Kamisugi Y."/>
            <person name="Tanahashi T."/>
            <person name="Sakakibara K."/>
            <person name="Fujita T."/>
            <person name="Oishi K."/>
            <person name="Shin-I T."/>
            <person name="Kuroki Y."/>
            <person name="Toyoda A."/>
            <person name="Suzuki Y."/>
            <person name="Hashimoto A."/>
            <person name="Yamaguchi K."/>
            <person name="Sugano A."/>
            <person name="Kohara Y."/>
            <person name="Fujiyama A."/>
            <person name="Anterola A."/>
            <person name="Aoki S."/>
            <person name="Ashton N."/>
            <person name="Barbazuk W.B."/>
            <person name="Barker E."/>
            <person name="Bennetzen J."/>
            <person name="Bezanilla M."/>
            <person name="Blankenship R."/>
            <person name="Cho S.H."/>
            <person name="Dutcher S."/>
            <person name="Estelle M."/>
            <person name="Fawcett J.A."/>
            <person name="Gundlach H."/>
            <person name="Hanada K."/>
            <person name="Heyl A."/>
            <person name="Hicks K.A."/>
            <person name="Hugh J."/>
            <person name="Lohr M."/>
            <person name="Mayer K."/>
            <person name="Melkozernov A."/>
            <person name="Murata T."/>
            <person name="Nelson D."/>
            <person name="Pils B."/>
            <person name="Prigge M."/>
            <person name="Reiss B."/>
            <person name="Renner T."/>
            <person name="Rombauts S."/>
            <person name="Rushton P."/>
            <person name="Sanderfoot A."/>
            <person name="Schween G."/>
            <person name="Shiu S.-H."/>
            <person name="Stueber K."/>
            <person name="Theodoulou F.L."/>
            <person name="Tu H."/>
            <person name="Van de Peer Y."/>
            <person name="Verrier P.J."/>
            <person name="Waters E."/>
            <person name="Wood A."/>
            <person name="Yang L."/>
            <person name="Cove D."/>
            <person name="Cuming A."/>
            <person name="Hasebe M."/>
            <person name="Lucas S."/>
            <person name="Mishler D.B."/>
            <person name="Reski R."/>
            <person name="Grigoriev I."/>
            <person name="Quatrano R.S."/>
            <person name="Boore J.L."/>
        </authorList>
    </citation>
    <scope>NUCLEOTIDE SEQUENCE [LARGE SCALE GENOMIC DNA]</scope>
    <source>
        <strain evidence="3 4">cv. Gransden 2004</strain>
    </source>
</reference>
<evidence type="ECO:0000313" key="3">
    <source>
        <dbReference type="EnsemblPlants" id="Pp3c21_7840V3.1"/>
    </source>
</evidence>
<gene>
    <name evidence="2" type="ORF">PHYPA_025859</name>
</gene>
<dbReference type="EnsemblPlants" id="Pp3c21_7840V3.1">
    <property type="protein sequence ID" value="Pp3c21_7840V3.1"/>
    <property type="gene ID" value="Pp3c21_7840"/>
</dbReference>
<evidence type="ECO:0000313" key="2">
    <source>
        <dbReference type="EMBL" id="PNR31736.1"/>
    </source>
</evidence>
<evidence type="ECO:0000256" key="1">
    <source>
        <dbReference type="SAM" id="MobiDB-lite"/>
    </source>
</evidence>
<reference evidence="2 4" key="2">
    <citation type="journal article" date="2018" name="Plant J.">
        <title>The Physcomitrella patens chromosome-scale assembly reveals moss genome structure and evolution.</title>
        <authorList>
            <person name="Lang D."/>
            <person name="Ullrich K.K."/>
            <person name="Murat F."/>
            <person name="Fuchs J."/>
            <person name="Jenkins J."/>
            <person name="Haas F.B."/>
            <person name="Piednoel M."/>
            <person name="Gundlach H."/>
            <person name="Van Bel M."/>
            <person name="Meyberg R."/>
            <person name="Vives C."/>
            <person name="Morata J."/>
            <person name="Symeonidi A."/>
            <person name="Hiss M."/>
            <person name="Muchero W."/>
            <person name="Kamisugi Y."/>
            <person name="Saleh O."/>
            <person name="Blanc G."/>
            <person name="Decker E.L."/>
            <person name="van Gessel N."/>
            <person name="Grimwood J."/>
            <person name="Hayes R.D."/>
            <person name="Graham S.W."/>
            <person name="Gunter L.E."/>
            <person name="McDaniel S.F."/>
            <person name="Hoernstein S.N.W."/>
            <person name="Larsson A."/>
            <person name="Li F.W."/>
            <person name="Perroud P.F."/>
            <person name="Phillips J."/>
            <person name="Ranjan P."/>
            <person name="Rokshar D.S."/>
            <person name="Rothfels C.J."/>
            <person name="Schneider L."/>
            <person name="Shu S."/>
            <person name="Stevenson D.W."/>
            <person name="Thummler F."/>
            <person name="Tillich M."/>
            <person name="Villarreal Aguilar J.C."/>
            <person name="Widiez T."/>
            <person name="Wong G.K."/>
            <person name="Wymore A."/>
            <person name="Zhang Y."/>
            <person name="Zimmer A.D."/>
            <person name="Quatrano R.S."/>
            <person name="Mayer K.F.X."/>
            <person name="Goodstein D."/>
            <person name="Casacuberta J.M."/>
            <person name="Vandepoele K."/>
            <person name="Reski R."/>
            <person name="Cuming A.C."/>
            <person name="Tuskan G.A."/>
            <person name="Maumus F."/>
            <person name="Salse J."/>
            <person name="Schmutz J."/>
            <person name="Rensing S.A."/>
        </authorList>
    </citation>
    <scope>NUCLEOTIDE SEQUENCE [LARGE SCALE GENOMIC DNA]</scope>
    <source>
        <strain evidence="3 4">cv. Gransden 2004</strain>
    </source>
</reference>
<dbReference type="PANTHER" id="PTHR34802:SF1">
    <property type="entry name" value="CHORISMATE SYNTHASE"/>
    <property type="match status" value="1"/>
</dbReference>
<feature type="region of interest" description="Disordered" evidence="1">
    <location>
        <begin position="210"/>
        <end position="242"/>
    </location>
</feature>
<dbReference type="Gramene" id="Pp3c21_7840V3.1">
    <property type="protein sequence ID" value="Pp3c21_7840V3.1"/>
    <property type="gene ID" value="Pp3c21_7840"/>
</dbReference>
<feature type="region of interest" description="Disordered" evidence="1">
    <location>
        <begin position="46"/>
        <end position="90"/>
    </location>
</feature>
<reference evidence="3" key="3">
    <citation type="submission" date="2020-12" db="UniProtKB">
        <authorList>
            <consortium name="EnsemblPlants"/>
        </authorList>
    </citation>
    <scope>IDENTIFICATION</scope>
</reference>
<feature type="compositionally biased region" description="Basic and acidic residues" evidence="1">
    <location>
        <begin position="73"/>
        <end position="82"/>
    </location>
</feature>
<proteinExistence type="predicted"/>
<keyword evidence="4" id="KW-1185">Reference proteome</keyword>
<accession>A0A2K1IR30</accession>
<dbReference type="Proteomes" id="UP000006727">
    <property type="component" value="Chromosome 21"/>
</dbReference>
<name>A0A2K1IR30_PHYPA</name>
<dbReference type="AlphaFoldDB" id="A0A2K1IR30"/>
<evidence type="ECO:0000313" key="4">
    <source>
        <dbReference type="Proteomes" id="UP000006727"/>
    </source>
</evidence>
<dbReference type="EMBL" id="ABEU02000021">
    <property type="protein sequence ID" value="PNR31736.1"/>
    <property type="molecule type" value="Genomic_DNA"/>
</dbReference>
<feature type="compositionally biased region" description="Polar residues" evidence="1">
    <location>
        <begin position="225"/>
        <end position="242"/>
    </location>
</feature>
<dbReference type="InParanoid" id="A0A2K1IR30"/>
<organism evidence="2">
    <name type="scientific">Physcomitrium patens</name>
    <name type="common">Spreading-leaved earth moss</name>
    <name type="synonym">Physcomitrella patens</name>
    <dbReference type="NCBI Taxonomy" id="3218"/>
    <lineage>
        <taxon>Eukaryota</taxon>
        <taxon>Viridiplantae</taxon>
        <taxon>Streptophyta</taxon>
        <taxon>Embryophyta</taxon>
        <taxon>Bryophyta</taxon>
        <taxon>Bryophytina</taxon>
        <taxon>Bryopsida</taxon>
        <taxon>Funariidae</taxon>
        <taxon>Funariales</taxon>
        <taxon>Funariaceae</taxon>
        <taxon>Physcomitrium</taxon>
    </lineage>
</organism>